<dbReference type="EC" id="2.7.7.80" evidence="2"/>
<keyword evidence="2" id="KW-0548">Nucleotidyltransferase</keyword>
<protein>
    <submittedName>
        <fullName evidence="2">Molybdopterin-synthase adenylyltransferase MoeB</fullName>
        <ecNumber evidence="2">2.7.7.80</ecNumber>
    </submittedName>
</protein>
<name>A0ABW3Z1L3_MYCRA</name>
<dbReference type="Proteomes" id="UP001597173">
    <property type="component" value="Unassembled WGS sequence"/>
</dbReference>
<evidence type="ECO:0000313" key="3">
    <source>
        <dbReference type="Proteomes" id="UP001597173"/>
    </source>
</evidence>
<evidence type="ECO:0000313" key="2">
    <source>
        <dbReference type="EMBL" id="MFD1329733.1"/>
    </source>
</evidence>
<dbReference type="InterPro" id="IPR035985">
    <property type="entry name" value="Ubiquitin-activating_enz"/>
</dbReference>
<dbReference type="PANTHER" id="PTHR10953">
    <property type="entry name" value="UBIQUITIN-ACTIVATING ENZYME E1"/>
    <property type="match status" value="1"/>
</dbReference>
<dbReference type="SUPFAM" id="SSF69572">
    <property type="entry name" value="Activating enzymes of the ubiquitin-like proteins"/>
    <property type="match status" value="1"/>
</dbReference>
<gene>
    <name evidence="2" type="ORF">ACFQ33_17730</name>
</gene>
<dbReference type="Gene3D" id="3.40.50.720">
    <property type="entry name" value="NAD(P)-binding Rossmann-like Domain"/>
    <property type="match status" value="1"/>
</dbReference>
<organism evidence="2 3">
    <name type="scientific">Mycoplana ramosa</name>
    <name type="common">Mycoplana bullata</name>
    <dbReference type="NCBI Taxonomy" id="40837"/>
    <lineage>
        <taxon>Bacteria</taxon>
        <taxon>Pseudomonadati</taxon>
        <taxon>Pseudomonadota</taxon>
        <taxon>Alphaproteobacteria</taxon>
        <taxon>Hyphomicrobiales</taxon>
        <taxon>Rhizobiaceae</taxon>
        <taxon>Mycoplana</taxon>
    </lineage>
</organism>
<dbReference type="NCBIfam" id="NF004281">
    <property type="entry name" value="PRK05690.1"/>
    <property type="match status" value="1"/>
</dbReference>
<dbReference type="EMBL" id="JBHTNF010000013">
    <property type="protein sequence ID" value="MFD1329733.1"/>
    <property type="molecule type" value="Genomic_DNA"/>
</dbReference>
<dbReference type="InterPro" id="IPR000594">
    <property type="entry name" value="ThiF_NAD_FAD-bd"/>
</dbReference>
<dbReference type="PANTHER" id="PTHR10953:SF102">
    <property type="entry name" value="ADENYLYLTRANSFERASE AND SULFURTRANSFERASE MOCS3"/>
    <property type="match status" value="1"/>
</dbReference>
<reference evidence="3" key="1">
    <citation type="journal article" date="2019" name="Int. J. Syst. Evol. Microbiol.">
        <title>The Global Catalogue of Microorganisms (GCM) 10K type strain sequencing project: providing services to taxonomists for standard genome sequencing and annotation.</title>
        <authorList>
            <consortium name="The Broad Institute Genomics Platform"/>
            <consortium name="The Broad Institute Genome Sequencing Center for Infectious Disease"/>
            <person name="Wu L."/>
            <person name="Ma J."/>
        </authorList>
    </citation>
    <scope>NUCLEOTIDE SEQUENCE [LARGE SCALE GENOMIC DNA]</scope>
    <source>
        <strain evidence="3">CCUG 55609</strain>
    </source>
</reference>
<dbReference type="GO" id="GO:0061605">
    <property type="term" value="F:molybdopterin-synthase adenylyltransferase activity"/>
    <property type="evidence" value="ECO:0007669"/>
    <property type="project" value="UniProtKB-EC"/>
</dbReference>
<comment type="caution">
    <text evidence="2">The sequence shown here is derived from an EMBL/GenBank/DDBJ whole genome shotgun (WGS) entry which is preliminary data.</text>
</comment>
<accession>A0ABW3Z1L3</accession>
<dbReference type="InterPro" id="IPR045886">
    <property type="entry name" value="ThiF/MoeB/HesA"/>
</dbReference>
<dbReference type="CDD" id="cd00757">
    <property type="entry name" value="ThiF_MoeB_HesA_family"/>
    <property type="match status" value="1"/>
</dbReference>
<keyword evidence="3" id="KW-1185">Reference proteome</keyword>
<dbReference type="Pfam" id="PF00899">
    <property type="entry name" value="ThiF"/>
    <property type="match status" value="1"/>
</dbReference>
<evidence type="ECO:0000259" key="1">
    <source>
        <dbReference type="Pfam" id="PF00899"/>
    </source>
</evidence>
<dbReference type="RefSeq" id="WP_374841032.1">
    <property type="nucleotide sequence ID" value="NZ_JBHEEW010000017.1"/>
</dbReference>
<proteinExistence type="predicted"/>
<feature type="domain" description="THIF-type NAD/FAD binding fold" evidence="1">
    <location>
        <begin position="20"/>
        <end position="256"/>
    </location>
</feature>
<sequence>MTEETVPNAEPLGPDEIERYRRHIVLAEIGGAGQQKLKNASVLVIGAGGLGAPVLQYLAAAGVGHIGIIDDDTVSLSNLQRQVIHGTATIGHRKIESARAAIEAINPHVRVTLFDARLTPETAPQFLQGFDLLLDGSDNFDTRYAAADAAEAARIPLVTGAVGRFDGSLTVLKPWEKAAGGRLNPGYRDLFPERPQPGVVPSCAEAGIVGALTGVIGTLMAMEAIKLITGAGEPLVGRLMLYDGLSARFEIMRYRRREGS</sequence>
<keyword evidence="2" id="KW-0808">Transferase</keyword>